<dbReference type="EMBL" id="JARK01001483">
    <property type="protein sequence ID" value="EYB96800.1"/>
    <property type="molecule type" value="Genomic_DNA"/>
</dbReference>
<feature type="compositionally biased region" description="Polar residues" evidence="1">
    <location>
        <begin position="1"/>
        <end position="20"/>
    </location>
</feature>
<evidence type="ECO:0000313" key="3">
    <source>
        <dbReference type="Proteomes" id="UP000024635"/>
    </source>
</evidence>
<dbReference type="AlphaFoldDB" id="A0A016T234"/>
<protein>
    <submittedName>
        <fullName evidence="2">Uncharacterized protein</fullName>
    </submittedName>
</protein>
<sequence>MSRSASGKVQSSSAGDNTHNAPRGRGAIPVSSLLDSRRADIASSSSHCQLIGWVTDFLTTPTTSVQQSLHRVRTLYARILEDL</sequence>
<evidence type="ECO:0000256" key="1">
    <source>
        <dbReference type="SAM" id="MobiDB-lite"/>
    </source>
</evidence>
<reference evidence="3" key="1">
    <citation type="journal article" date="2015" name="Nat. Genet.">
        <title>The genome and transcriptome of the zoonotic hookworm Ancylostoma ceylanicum identify infection-specific gene families.</title>
        <authorList>
            <person name="Schwarz E.M."/>
            <person name="Hu Y."/>
            <person name="Antoshechkin I."/>
            <person name="Miller M.M."/>
            <person name="Sternberg P.W."/>
            <person name="Aroian R.V."/>
        </authorList>
    </citation>
    <scope>NUCLEOTIDE SEQUENCE</scope>
    <source>
        <strain evidence="3">HY135</strain>
    </source>
</reference>
<dbReference type="Proteomes" id="UP000024635">
    <property type="component" value="Unassembled WGS sequence"/>
</dbReference>
<gene>
    <name evidence="2" type="primary">Acey_s0147.g2615</name>
    <name evidence="2" type="ORF">Y032_0147g2615</name>
</gene>
<feature type="region of interest" description="Disordered" evidence="1">
    <location>
        <begin position="1"/>
        <end position="29"/>
    </location>
</feature>
<evidence type="ECO:0000313" key="2">
    <source>
        <dbReference type="EMBL" id="EYB96800.1"/>
    </source>
</evidence>
<name>A0A016T234_9BILA</name>
<comment type="caution">
    <text evidence="2">The sequence shown here is derived from an EMBL/GenBank/DDBJ whole genome shotgun (WGS) entry which is preliminary data.</text>
</comment>
<keyword evidence="3" id="KW-1185">Reference proteome</keyword>
<organism evidence="2 3">
    <name type="scientific">Ancylostoma ceylanicum</name>
    <dbReference type="NCBI Taxonomy" id="53326"/>
    <lineage>
        <taxon>Eukaryota</taxon>
        <taxon>Metazoa</taxon>
        <taxon>Ecdysozoa</taxon>
        <taxon>Nematoda</taxon>
        <taxon>Chromadorea</taxon>
        <taxon>Rhabditida</taxon>
        <taxon>Rhabditina</taxon>
        <taxon>Rhabditomorpha</taxon>
        <taxon>Strongyloidea</taxon>
        <taxon>Ancylostomatidae</taxon>
        <taxon>Ancylostomatinae</taxon>
        <taxon>Ancylostoma</taxon>
    </lineage>
</organism>
<accession>A0A016T234</accession>
<proteinExistence type="predicted"/>